<reference evidence="1" key="1">
    <citation type="submission" date="2022-10" db="EMBL/GenBank/DDBJ databases">
        <title>Complete Genome of Trichothecium roseum strain YXFP-22015, a Plant Pathogen Isolated from Citrus.</title>
        <authorList>
            <person name="Wang Y."/>
            <person name="Zhu L."/>
        </authorList>
    </citation>
    <scope>NUCLEOTIDE SEQUENCE</scope>
    <source>
        <strain evidence="1">YXFP-22015</strain>
    </source>
</reference>
<organism evidence="1 2">
    <name type="scientific">Trichothecium roseum</name>
    <dbReference type="NCBI Taxonomy" id="47278"/>
    <lineage>
        <taxon>Eukaryota</taxon>
        <taxon>Fungi</taxon>
        <taxon>Dikarya</taxon>
        <taxon>Ascomycota</taxon>
        <taxon>Pezizomycotina</taxon>
        <taxon>Sordariomycetes</taxon>
        <taxon>Hypocreomycetidae</taxon>
        <taxon>Hypocreales</taxon>
        <taxon>Hypocreales incertae sedis</taxon>
        <taxon>Trichothecium</taxon>
    </lineage>
</organism>
<comment type="caution">
    <text evidence="1">The sequence shown here is derived from an EMBL/GenBank/DDBJ whole genome shotgun (WGS) entry which is preliminary data.</text>
</comment>
<dbReference type="Proteomes" id="UP001163324">
    <property type="component" value="Chromosome 6"/>
</dbReference>
<keyword evidence="2" id="KW-1185">Reference proteome</keyword>
<proteinExistence type="predicted"/>
<sequence>MTETMDDHVQTFSDITGLADKTVITNALKNNAGDVTTIINQYFEDPSGFSSKYSTAWNEELFAADREGNVDNNRVLAERGVIGATPPPNFAPSRPPSRTNNRSPLGKAVDWTAMDITAAPNSRAQEEEDMARALRESAQEAGIDVPAQESGITSTTSPYFGQPRQNEYDQNNWSMVSTTGNRPIFPVIRPASFRKRDAVTPALLLLTPSVTDDDNLGGLLTILHEIPMSRNAFLSLGTAASDYGRGEEWWNGKAITTSEQQIQGDTQGFPSMQDVGEELHRIMAFLDKTERAYGSASCLIDMMPHDHEAAERRFFEALKEAKEPSTAHLYTNAVIMPYDTTISAAEAEELSEESSEDDGGFGLIEMETPEDSSVSSLYDVMDHLMWSDVLNSGKPNSSARMATFRNIGEVITLKLKQRGPPRFMDIPEVFYPERYTESRKEEARKIQHELASVNEEIAYISLLKAQLGQWISPVGEASLDTKESSLQRLTEQWNRYHEYKQHSVQWRVMQESKYDTARYPDYRSVPMDPNEDEKDKLSEINDVLIYLAQQQSNKQNQAEFLEQRLEKLQRWRRVLREMLTDPNKPRPKPMTCNKYLLRGLVAGNNIVYVCQRQDPESSDTDTNAHGRDQWWRLHCPSAQPEQPFKAERMHFKQVSESIWKDTKIPLLVYATENAVNAERAVLSVPLDQFITAENAAFRRELETEESSGAVAEVVVSEPMSPSKRKHRADSVDSMASNRASVGSDDRDLVDITMGGGASGFDMDEDEEAPPLPKRQSPSTTPGEDVASGALQTEPALPPRPSKASDGAEAGAREPEMQEIRAPSLFPPAPTVDTKGDDVLANSDLDMDISRR</sequence>
<evidence type="ECO:0000313" key="1">
    <source>
        <dbReference type="EMBL" id="KAI9898524.1"/>
    </source>
</evidence>
<name>A0ACC0UX19_9HYPO</name>
<gene>
    <name evidence="1" type="ORF">N3K66_006884</name>
</gene>
<accession>A0ACC0UX19</accession>
<dbReference type="EMBL" id="CM047945">
    <property type="protein sequence ID" value="KAI9898524.1"/>
    <property type="molecule type" value="Genomic_DNA"/>
</dbReference>
<evidence type="ECO:0000313" key="2">
    <source>
        <dbReference type="Proteomes" id="UP001163324"/>
    </source>
</evidence>
<protein>
    <submittedName>
        <fullName evidence="1">Uncharacterized protein</fullName>
    </submittedName>
</protein>